<protein>
    <submittedName>
        <fullName evidence="1">Uncharacterized protein</fullName>
    </submittedName>
</protein>
<accession>A0A8S5M9W0</accession>
<dbReference type="EMBL" id="BK014853">
    <property type="protein sequence ID" value="DAD78871.1"/>
    <property type="molecule type" value="Genomic_DNA"/>
</dbReference>
<evidence type="ECO:0000313" key="1">
    <source>
        <dbReference type="EMBL" id="DAD78871.1"/>
    </source>
</evidence>
<proteinExistence type="predicted"/>
<sequence length="107" mass="12565">METRKYLLEGEEYSFTFLKRTAVTIITFHCPTPHTIRISKHGNAVTGVLEMDRIFQCSIVINDPFMKDDDIIEKVFRDLCWVYLETIPVRVDEPKDVDENMNTGYLF</sequence>
<name>A0A8S5M9W0_9CAUD</name>
<reference evidence="1" key="1">
    <citation type="journal article" date="2021" name="Proc. Natl. Acad. Sci. U.S.A.">
        <title>A Catalog of Tens of Thousands of Viruses from Human Metagenomes Reveals Hidden Associations with Chronic Diseases.</title>
        <authorList>
            <person name="Tisza M.J."/>
            <person name="Buck C.B."/>
        </authorList>
    </citation>
    <scope>NUCLEOTIDE SEQUENCE</scope>
    <source>
        <strain evidence="1">CtbO711</strain>
    </source>
</reference>
<organism evidence="1">
    <name type="scientific">Podoviridae sp. ctbO711</name>
    <dbReference type="NCBI Taxonomy" id="2826564"/>
    <lineage>
        <taxon>Viruses</taxon>
        <taxon>Duplodnaviria</taxon>
        <taxon>Heunggongvirae</taxon>
        <taxon>Uroviricota</taxon>
        <taxon>Caudoviricetes</taxon>
    </lineage>
</organism>